<dbReference type="PROSITE" id="PS51208">
    <property type="entry name" value="AUTOTRANSPORTER"/>
    <property type="match status" value="1"/>
</dbReference>
<evidence type="ECO:0000313" key="4">
    <source>
        <dbReference type="Proteomes" id="UP000318538"/>
    </source>
</evidence>
<protein>
    <submittedName>
        <fullName evidence="3">Autotransporter beta-domain protein</fullName>
    </submittedName>
</protein>
<dbReference type="InterPro" id="IPR006315">
    <property type="entry name" value="OM_autotransptr_brl_dom"/>
</dbReference>
<evidence type="ECO:0000313" key="3">
    <source>
        <dbReference type="EMBL" id="QDT03784.1"/>
    </source>
</evidence>
<dbReference type="EMBL" id="CP036525">
    <property type="protein sequence ID" value="QDT03784.1"/>
    <property type="molecule type" value="Genomic_DNA"/>
</dbReference>
<sequence length="488" mass="52789" precursor="true">MFRSWTTCALILCVTAAQATPPLLINSSNSTLTQIDGRARNATLTVASGETVYAVNVAAESNYFYTVLTGEGEQWRFDFAESSGNLLDHGTDVPAPSTIAPGEYAFFWESFSGDFTIDFVFHLPSFEAGQLLGSTTQIQFQNQNYQFQSLSNQVRTMAGSFSGGGYSMDLVSLTPPPRTADGEYAPIGLVSYEDSTVDQVSYQSGMGSQLGSRSQRTSPLTRGGWGGWMQGYGIGGSADGHLGVSGFDYGGGGTQLGLFRHIDAHTMVGFFGAYGYQNISTDDGSEADVNSGMLGMFLHRNDHEGNYYTLASSASYDDYDTSRIGGITSNFDGVQTGTYLERGWERNLGGLKVQPNVALQYLWVHQDDHVETGGASIDDVDGHSLRSMVGANFYGNRHVHGALGWRWTPNSRASWMHEYLDPATSVTGTQGGSSFATNGLDLGRDWALLGVGLQGDRNAALTLYANYDLQVNDRQRFHTGSGGLVWMR</sequence>
<keyword evidence="1" id="KW-0732">Signal</keyword>
<evidence type="ECO:0000256" key="1">
    <source>
        <dbReference type="SAM" id="SignalP"/>
    </source>
</evidence>
<keyword evidence="4" id="KW-1185">Reference proteome</keyword>
<dbReference type="NCBIfam" id="TIGR01414">
    <property type="entry name" value="autotrans_barl"/>
    <property type="match status" value="1"/>
</dbReference>
<organism evidence="3 4">
    <name type="scientific">Rubripirellula lacrimiformis</name>
    <dbReference type="NCBI Taxonomy" id="1930273"/>
    <lineage>
        <taxon>Bacteria</taxon>
        <taxon>Pseudomonadati</taxon>
        <taxon>Planctomycetota</taxon>
        <taxon>Planctomycetia</taxon>
        <taxon>Pirellulales</taxon>
        <taxon>Pirellulaceae</taxon>
        <taxon>Rubripirellula</taxon>
    </lineage>
</organism>
<feature type="signal peptide" evidence="1">
    <location>
        <begin position="1"/>
        <end position="19"/>
    </location>
</feature>
<name>A0A517N9H5_9BACT</name>
<dbReference type="InterPro" id="IPR036709">
    <property type="entry name" value="Autotransporte_beta_dom_sf"/>
</dbReference>
<gene>
    <name evidence="3" type="ORF">K227x_21690</name>
</gene>
<feature type="domain" description="Autotransporter" evidence="2">
    <location>
        <begin position="220"/>
        <end position="488"/>
    </location>
</feature>
<accession>A0A517N9H5</accession>
<proteinExistence type="predicted"/>
<evidence type="ECO:0000259" key="2">
    <source>
        <dbReference type="PROSITE" id="PS51208"/>
    </source>
</evidence>
<dbReference type="Proteomes" id="UP000318538">
    <property type="component" value="Chromosome"/>
</dbReference>
<dbReference type="Pfam" id="PF03797">
    <property type="entry name" value="Autotransporter"/>
    <property type="match status" value="1"/>
</dbReference>
<dbReference type="KEGG" id="rlc:K227x_21690"/>
<dbReference type="SMART" id="SM00869">
    <property type="entry name" value="Autotransporter"/>
    <property type="match status" value="1"/>
</dbReference>
<dbReference type="OrthoDB" id="215676at2"/>
<dbReference type="AlphaFoldDB" id="A0A517N9H5"/>
<reference evidence="3 4" key="1">
    <citation type="submission" date="2019-02" db="EMBL/GenBank/DDBJ databases">
        <title>Deep-cultivation of Planctomycetes and their phenomic and genomic characterization uncovers novel biology.</title>
        <authorList>
            <person name="Wiegand S."/>
            <person name="Jogler M."/>
            <person name="Boedeker C."/>
            <person name="Pinto D."/>
            <person name="Vollmers J."/>
            <person name="Rivas-Marin E."/>
            <person name="Kohn T."/>
            <person name="Peeters S.H."/>
            <person name="Heuer A."/>
            <person name="Rast P."/>
            <person name="Oberbeckmann S."/>
            <person name="Bunk B."/>
            <person name="Jeske O."/>
            <person name="Meyerdierks A."/>
            <person name="Storesund J.E."/>
            <person name="Kallscheuer N."/>
            <person name="Luecker S."/>
            <person name="Lage O.M."/>
            <person name="Pohl T."/>
            <person name="Merkel B.J."/>
            <person name="Hornburger P."/>
            <person name="Mueller R.-W."/>
            <person name="Bruemmer F."/>
            <person name="Labrenz M."/>
            <person name="Spormann A.M."/>
            <person name="Op den Camp H."/>
            <person name="Overmann J."/>
            <person name="Amann R."/>
            <person name="Jetten M.S.M."/>
            <person name="Mascher T."/>
            <person name="Medema M.H."/>
            <person name="Devos D.P."/>
            <person name="Kaster A.-K."/>
            <person name="Ovreas L."/>
            <person name="Rohde M."/>
            <person name="Galperin M.Y."/>
            <person name="Jogler C."/>
        </authorList>
    </citation>
    <scope>NUCLEOTIDE SEQUENCE [LARGE SCALE GENOMIC DNA]</scope>
    <source>
        <strain evidence="3 4">K22_7</strain>
    </source>
</reference>
<dbReference type="Gene3D" id="2.40.128.130">
    <property type="entry name" value="Autotransporter beta-domain"/>
    <property type="match status" value="1"/>
</dbReference>
<dbReference type="InterPro" id="IPR005546">
    <property type="entry name" value="Autotransporte_beta"/>
</dbReference>
<feature type="chain" id="PRO_5022217617" evidence="1">
    <location>
        <begin position="20"/>
        <end position="488"/>
    </location>
</feature>
<dbReference type="GO" id="GO:0019867">
    <property type="term" value="C:outer membrane"/>
    <property type="evidence" value="ECO:0007669"/>
    <property type="project" value="InterPro"/>
</dbReference>
<dbReference type="SUPFAM" id="SSF103515">
    <property type="entry name" value="Autotransporter"/>
    <property type="match status" value="1"/>
</dbReference>